<evidence type="ECO:0000313" key="3">
    <source>
        <dbReference type="Proteomes" id="UP000218327"/>
    </source>
</evidence>
<dbReference type="EMBL" id="NVVJ01000007">
    <property type="protein sequence ID" value="PCJ27260.1"/>
    <property type="molecule type" value="Genomic_DNA"/>
</dbReference>
<proteinExistence type="predicted"/>
<dbReference type="InterPro" id="IPR032693">
    <property type="entry name" value="YtkA-like_dom"/>
</dbReference>
<name>A0A2A5B7C8_9GAMM</name>
<evidence type="ECO:0000259" key="1">
    <source>
        <dbReference type="Pfam" id="PF13115"/>
    </source>
</evidence>
<evidence type="ECO:0000313" key="2">
    <source>
        <dbReference type="EMBL" id="PCJ27260.1"/>
    </source>
</evidence>
<dbReference type="Proteomes" id="UP000218327">
    <property type="component" value="Unassembled WGS sequence"/>
</dbReference>
<protein>
    <recommendedName>
        <fullName evidence="1">YtkA-like domain-containing protein</fullName>
    </recommendedName>
</protein>
<gene>
    <name evidence="2" type="ORF">COA96_03495</name>
</gene>
<accession>A0A2A5B7C8</accession>
<dbReference type="AlphaFoldDB" id="A0A2A5B7C8"/>
<organism evidence="2 3">
    <name type="scientific">SAR86 cluster bacterium</name>
    <dbReference type="NCBI Taxonomy" id="2030880"/>
    <lineage>
        <taxon>Bacteria</taxon>
        <taxon>Pseudomonadati</taxon>
        <taxon>Pseudomonadota</taxon>
        <taxon>Gammaproteobacteria</taxon>
        <taxon>SAR86 cluster</taxon>
    </lineage>
</organism>
<sequence>MLWLHIQHKFKPSNSLLSTHMKPFLFTLLIILGISMPSFAATTTKSAELSGITEKGLVIEIYSELSPLLINQIHSWHIRIRNANDQVVSVEQLTIIGGMPEHDHGLPTQPQITAQLENGDYLLEGVRFHMPGKWELVISMSVDGQVDQALIEFQL</sequence>
<reference evidence="3" key="1">
    <citation type="submission" date="2017-08" db="EMBL/GenBank/DDBJ databases">
        <title>A dynamic microbial community with high functional redundancy inhabits the cold, oxic subseafloor aquifer.</title>
        <authorList>
            <person name="Tully B.J."/>
            <person name="Wheat C.G."/>
            <person name="Glazer B.T."/>
            <person name="Huber J.A."/>
        </authorList>
    </citation>
    <scope>NUCLEOTIDE SEQUENCE [LARGE SCALE GENOMIC DNA]</scope>
</reference>
<dbReference type="Pfam" id="PF13115">
    <property type="entry name" value="YtkA"/>
    <property type="match status" value="1"/>
</dbReference>
<comment type="caution">
    <text evidence="2">The sequence shown here is derived from an EMBL/GenBank/DDBJ whole genome shotgun (WGS) entry which is preliminary data.</text>
</comment>
<feature type="domain" description="YtkA-like" evidence="1">
    <location>
        <begin position="70"/>
        <end position="136"/>
    </location>
</feature>